<evidence type="ECO:0000256" key="1">
    <source>
        <dbReference type="ARBA" id="ARBA00010643"/>
    </source>
</evidence>
<protein>
    <submittedName>
        <fullName evidence="7">Uncharacterized protein</fullName>
    </submittedName>
</protein>
<dbReference type="PANTHER" id="PTHR43342:SF1">
    <property type="entry name" value="BIFURCATING [FEFE] HYDROGENASE GAMMA SUBUNIT"/>
    <property type="match status" value="1"/>
</dbReference>
<proteinExistence type="inferred from homology"/>
<dbReference type="CDD" id="cd03064">
    <property type="entry name" value="TRX_Fd_NuoE"/>
    <property type="match status" value="1"/>
</dbReference>
<dbReference type="InterPro" id="IPR002023">
    <property type="entry name" value="NuoE-like"/>
</dbReference>
<dbReference type="AlphaFoldDB" id="X1H7B3"/>
<evidence type="ECO:0000256" key="3">
    <source>
        <dbReference type="ARBA" id="ARBA00022723"/>
    </source>
</evidence>
<evidence type="ECO:0000256" key="6">
    <source>
        <dbReference type="ARBA" id="ARBA00034078"/>
    </source>
</evidence>
<sequence length="145" mass="16207">MESILDNYQRDKGMLVSILQDIQAEYNYLPKEALVELSQTLGAPLSQVYSVATFFKAFSLEPRGRHLINVCLGTACHVRGAVRVLEVIERELDIKASKTTKDLKFTLETVNCVGCCALGPVVIIDGEYYGQMKTDKVRALLENYT</sequence>
<dbReference type="GO" id="GO:0051537">
    <property type="term" value="F:2 iron, 2 sulfur cluster binding"/>
    <property type="evidence" value="ECO:0007669"/>
    <property type="project" value="UniProtKB-KW"/>
</dbReference>
<keyword evidence="2" id="KW-0001">2Fe-2S</keyword>
<organism evidence="7">
    <name type="scientific">marine sediment metagenome</name>
    <dbReference type="NCBI Taxonomy" id="412755"/>
    <lineage>
        <taxon>unclassified sequences</taxon>
        <taxon>metagenomes</taxon>
        <taxon>ecological metagenomes</taxon>
    </lineage>
</organism>
<reference evidence="7" key="1">
    <citation type="journal article" date="2014" name="Front. Microbiol.">
        <title>High frequency of phylogenetically diverse reductive dehalogenase-homologous genes in deep subseafloor sedimentary metagenomes.</title>
        <authorList>
            <person name="Kawai M."/>
            <person name="Futagami T."/>
            <person name="Toyoda A."/>
            <person name="Takaki Y."/>
            <person name="Nishi S."/>
            <person name="Hori S."/>
            <person name="Arai W."/>
            <person name="Tsubouchi T."/>
            <person name="Morono Y."/>
            <person name="Uchiyama I."/>
            <person name="Ito T."/>
            <person name="Fujiyama A."/>
            <person name="Inagaki F."/>
            <person name="Takami H."/>
        </authorList>
    </citation>
    <scope>NUCLEOTIDE SEQUENCE</scope>
    <source>
        <strain evidence="7">Expedition CK06-06</strain>
    </source>
</reference>
<dbReference type="GO" id="GO:0046872">
    <property type="term" value="F:metal ion binding"/>
    <property type="evidence" value="ECO:0007669"/>
    <property type="project" value="UniProtKB-KW"/>
</dbReference>
<keyword evidence="4" id="KW-0408">Iron</keyword>
<comment type="caution">
    <text evidence="7">The sequence shown here is derived from an EMBL/GenBank/DDBJ whole genome shotgun (WGS) entry which is preliminary data.</text>
</comment>
<accession>X1H7B3</accession>
<comment type="cofactor">
    <cofactor evidence="6">
        <name>[2Fe-2S] cluster</name>
        <dbReference type="ChEBI" id="CHEBI:190135"/>
    </cofactor>
</comment>
<evidence type="ECO:0000256" key="5">
    <source>
        <dbReference type="ARBA" id="ARBA00023014"/>
    </source>
</evidence>
<evidence type="ECO:0000256" key="2">
    <source>
        <dbReference type="ARBA" id="ARBA00022714"/>
    </source>
</evidence>
<dbReference type="InterPro" id="IPR028431">
    <property type="entry name" value="NADP_DH_HndA-like"/>
</dbReference>
<dbReference type="SUPFAM" id="SSF52833">
    <property type="entry name" value="Thioredoxin-like"/>
    <property type="match status" value="1"/>
</dbReference>
<name>X1H7B3_9ZZZZ</name>
<gene>
    <name evidence="7" type="ORF">S03H2_42792</name>
</gene>
<dbReference type="Gene3D" id="1.10.10.1590">
    <property type="entry name" value="NADH-quinone oxidoreductase subunit E"/>
    <property type="match status" value="1"/>
</dbReference>
<evidence type="ECO:0000313" key="7">
    <source>
        <dbReference type="EMBL" id="GAH65287.1"/>
    </source>
</evidence>
<dbReference type="Pfam" id="PF01257">
    <property type="entry name" value="2Fe-2S_thioredx"/>
    <property type="match status" value="1"/>
</dbReference>
<dbReference type="InterPro" id="IPR042128">
    <property type="entry name" value="NuoE_dom"/>
</dbReference>
<dbReference type="Gene3D" id="3.40.30.10">
    <property type="entry name" value="Glutaredoxin"/>
    <property type="match status" value="1"/>
</dbReference>
<keyword evidence="5" id="KW-0411">Iron-sulfur</keyword>
<dbReference type="PIRSF" id="PIRSF000216">
    <property type="entry name" value="NADH_DH_24kDa"/>
    <property type="match status" value="1"/>
</dbReference>
<comment type="similarity">
    <text evidence="1">Belongs to the complex I 24 kDa subunit family.</text>
</comment>
<dbReference type="FunFam" id="3.40.30.10:FF:000015">
    <property type="entry name" value="NADH-quinone oxidoreductase subunit E"/>
    <property type="match status" value="1"/>
</dbReference>
<keyword evidence="3" id="KW-0479">Metal-binding</keyword>
<dbReference type="EMBL" id="BARU01026658">
    <property type="protein sequence ID" value="GAH65287.1"/>
    <property type="molecule type" value="Genomic_DNA"/>
</dbReference>
<dbReference type="InterPro" id="IPR041921">
    <property type="entry name" value="NuoE_N"/>
</dbReference>
<evidence type="ECO:0000256" key="4">
    <source>
        <dbReference type="ARBA" id="ARBA00023004"/>
    </source>
</evidence>
<dbReference type="GO" id="GO:0016491">
    <property type="term" value="F:oxidoreductase activity"/>
    <property type="evidence" value="ECO:0007669"/>
    <property type="project" value="InterPro"/>
</dbReference>
<dbReference type="PANTHER" id="PTHR43342">
    <property type="entry name" value="NADH-QUINONE OXIDOREDUCTASE, E SUBUNIT"/>
    <property type="match status" value="1"/>
</dbReference>
<dbReference type="InterPro" id="IPR036249">
    <property type="entry name" value="Thioredoxin-like_sf"/>
</dbReference>